<evidence type="ECO:0000256" key="3">
    <source>
        <dbReference type="PROSITE-ProRule" id="PRU00649"/>
    </source>
</evidence>
<dbReference type="InterPro" id="IPR035441">
    <property type="entry name" value="TFIIS/LEDGF_dom_sf"/>
</dbReference>
<keyword evidence="2 3" id="KW-0539">Nucleus</keyword>
<dbReference type="Gene3D" id="1.20.930.10">
    <property type="entry name" value="Conserved domain common to transcription factors TFIIS, elongin A, CRSP70"/>
    <property type="match status" value="1"/>
</dbReference>
<evidence type="ECO:0000313" key="6">
    <source>
        <dbReference type="EMBL" id="KAK7353608.1"/>
    </source>
</evidence>
<keyword evidence="7" id="KW-1185">Reference proteome</keyword>
<sequence>MDLDDFRSILDTSGVDVWMFIDAAIAVASADCAAELKRRRDSIVESLYSATAAPPRCRNCDDGQLLRPNGHQITKQNSPSPSPVRQPHRRRAAEAANSPATPQSLENDDGGDELDPYGGLFDDEQKKILEIKEQLEEPDQSEDSLVELLQSLADMDITFQALKETDIGRHVNRLRKHPSNDVRRLVKLLVRKWKEIVDEWVKLKPQGGSDTLMADGDSPVQKTTQNGHHHQIPDFAYSPNPHNGSSGSDRNNSEAEHKPKVIPRSEPRLKPTAAPQISTPASASQNRQRDSSFDAERLASARRRLQENYKEAENAKRQRTIQVMDINELPKSKPKNAFFGKNKGGGGSQGRHW</sequence>
<feature type="compositionally biased region" description="Polar residues" evidence="4">
    <location>
        <begin position="240"/>
        <end position="250"/>
    </location>
</feature>
<feature type="compositionally biased region" description="Basic and acidic residues" evidence="4">
    <location>
        <begin position="251"/>
        <end position="269"/>
    </location>
</feature>
<dbReference type="CDD" id="cd00183">
    <property type="entry name" value="TFIIS_I"/>
    <property type="match status" value="1"/>
</dbReference>
<feature type="region of interest" description="Disordered" evidence="4">
    <location>
        <begin position="59"/>
        <end position="119"/>
    </location>
</feature>
<proteinExistence type="predicted"/>
<comment type="subcellular location">
    <subcellularLocation>
        <location evidence="1 3">Nucleus</location>
    </subcellularLocation>
</comment>
<dbReference type="PROSITE" id="PS51319">
    <property type="entry name" value="TFIIS_N"/>
    <property type="match status" value="1"/>
</dbReference>
<feature type="compositionally biased region" description="Polar residues" evidence="4">
    <location>
        <begin position="275"/>
        <end position="286"/>
    </location>
</feature>
<name>A0AAN9MK69_PHACN</name>
<accession>A0AAN9MK69</accession>
<dbReference type="GO" id="GO:0005634">
    <property type="term" value="C:nucleus"/>
    <property type="evidence" value="ECO:0007669"/>
    <property type="project" value="UniProtKB-SubCell"/>
</dbReference>
<dbReference type="Pfam" id="PF08711">
    <property type="entry name" value="Med26"/>
    <property type="match status" value="1"/>
</dbReference>
<protein>
    <recommendedName>
        <fullName evidence="5">TFIIS N-terminal domain-containing protein</fullName>
    </recommendedName>
</protein>
<dbReference type="SUPFAM" id="SSF47676">
    <property type="entry name" value="Conserved domain common to transcription factors TFIIS, elongin A, CRSP70"/>
    <property type="match status" value="1"/>
</dbReference>
<evidence type="ECO:0000259" key="5">
    <source>
        <dbReference type="PROSITE" id="PS51319"/>
    </source>
</evidence>
<evidence type="ECO:0000256" key="2">
    <source>
        <dbReference type="ARBA" id="ARBA00023242"/>
    </source>
</evidence>
<organism evidence="6 7">
    <name type="scientific">Phaseolus coccineus</name>
    <name type="common">Scarlet runner bean</name>
    <name type="synonym">Phaseolus multiflorus</name>
    <dbReference type="NCBI Taxonomy" id="3886"/>
    <lineage>
        <taxon>Eukaryota</taxon>
        <taxon>Viridiplantae</taxon>
        <taxon>Streptophyta</taxon>
        <taxon>Embryophyta</taxon>
        <taxon>Tracheophyta</taxon>
        <taxon>Spermatophyta</taxon>
        <taxon>Magnoliopsida</taxon>
        <taxon>eudicotyledons</taxon>
        <taxon>Gunneridae</taxon>
        <taxon>Pentapetalae</taxon>
        <taxon>rosids</taxon>
        <taxon>fabids</taxon>
        <taxon>Fabales</taxon>
        <taxon>Fabaceae</taxon>
        <taxon>Papilionoideae</taxon>
        <taxon>50 kb inversion clade</taxon>
        <taxon>NPAAA clade</taxon>
        <taxon>indigoferoid/millettioid clade</taxon>
        <taxon>Phaseoleae</taxon>
        <taxon>Phaseolus</taxon>
    </lineage>
</organism>
<dbReference type="SMART" id="SM00509">
    <property type="entry name" value="TFS2N"/>
    <property type="match status" value="1"/>
</dbReference>
<evidence type="ECO:0000256" key="1">
    <source>
        <dbReference type="ARBA" id="ARBA00004123"/>
    </source>
</evidence>
<reference evidence="6 7" key="1">
    <citation type="submission" date="2024-01" db="EMBL/GenBank/DDBJ databases">
        <title>The genomes of 5 underutilized Papilionoideae crops provide insights into root nodulation and disease resistanc.</title>
        <authorList>
            <person name="Jiang F."/>
        </authorList>
    </citation>
    <scope>NUCLEOTIDE SEQUENCE [LARGE SCALE GENOMIC DNA]</scope>
    <source>
        <strain evidence="6">JINMINGXINNONG_FW02</strain>
        <tissue evidence="6">Leaves</tissue>
    </source>
</reference>
<evidence type="ECO:0000313" key="7">
    <source>
        <dbReference type="Proteomes" id="UP001374584"/>
    </source>
</evidence>
<dbReference type="InterPro" id="IPR044790">
    <property type="entry name" value="MD26C-like"/>
</dbReference>
<dbReference type="PANTHER" id="PTHR47210:SF1">
    <property type="entry name" value="MEDIATOR OF RNA POLYMERASE II TRANSCRIPTION SUBUNIT 26C-RELATED"/>
    <property type="match status" value="1"/>
</dbReference>
<feature type="compositionally biased region" description="Gly residues" evidence="4">
    <location>
        <begin position="342"/>
        <end position="353"/>
    </location>
</feature>
<dbReference type="Proteomes" id="UP001374584">
    <property type="component" value="Unassembled WGS sequence"/>
</dbReference>
<evidence type="ECO:0000256" key="4">
    <source>
        <dbReference type="SAM" id="MobiDB-lite"/>
    </source>
</evidence>
<dbReference type="PANTHER" id="PTHR47210">
    <property type="entry name" value="MEDIATOR OF RNA POLYMERASE II TRANSCRIPTION SUBUNIT 26C-RELATED"/>
    <property type="match status" value="1"/>
</dbReference>
<dbReference type="InterPro" id="IPR003617">
    <property type="entry name" value="TFIIS/CRSP70_N_sub"/>
</dbReference>
<dbReference type="EMBL" id="JAYMYR010000007">
    <property type="protein sequence ID" value="KAK7353608.1"/>
    <property type="molecule type" value="Genomic_DNA"/>
</dbReference>
<dbReference type="InterPro" id="IPR017923">
    <property type="entry name" value="TFIIS_N"/>
</dbReference>
<feature type="domain" description="TFIIS N-terminal" evidence="5">
    <location>
        <begin position="123"/>
        <end position="200"/>
    </location>
</feature>
<feature type="region of interest" description="Disordered" evidence="4">
    <location>
        <begin position="206"/>
        <end position="353"/>
    </location>
</feature>
<dbReference type="AlphaFoldDB" id="A0AAN9MK69"/>
<comment type="caution">
    <text evidence="6">The sequence shown here is derived from an EMBL/GenBank/DDBJ whole genome shotgun (WGS) entry which is preliminary data.</text>
</comment>
<feature type="compositionally biased region" description="Acidic residues" evidence="4">
    <location>
        <begin position="106"/>
        <end position="115"/>
    </location>
</feature>
<gene>
    <name evidence="6" type="ORF">VNO80_19059</name>
</gene>
<feature type="compositionally biased region" description="Basic and acidic residues" evidence="4">
    <location>
        <begin position="287"/>
        <end position="316"/>
    </location>
</feature>